<name>A0A926ZFI7_9CYAN</name>
<reference evidence="2" key="2">
    <citation type="submission" date="2020-08" db="EMBL/GenBank/DDBJ databases">
        <authorList>
            <person name="Chen M."/>
            <person name="Teng W."/>
            <person name="Zhao L."/>
            <person name="Hu C."/>
            <person name="Zhou Y."/>
            <person name="Han B."/>
            <person name="Song L."/>
            <person name="Shu W."/>
        </authorList>
    </citation>
    <scope>NUCLEOTIDE SEQUENCE</scope>
    <source>
        <strain evidence="2">FACHB-1375</strain>
    </source>
</reference>
<dbReference type="EMBL" id="JACJPW010000017">
    <property type="protein sequence ID" value="MBD2181178.1"/>
    <property type="molecule type" value="Genomic_DNA"/>
</dbReference>
<keyword evidence="1" id="KW-0732">Signal</keyword>
<keyword evidence="3" id="KW-1185">Reference proteome</keyword>
<accession>A0A926ZFI7</accession>
<feature type="chain" id="PRO_5036804819" evidence="1">
    <location>
        <begin position="25"/>
        <end position="119"/>
    </location>
</feature>
<evidence type="ECO:0000313" key="2">
    <source>
        <dbReference type="EMBL" id="MBD2181178.1"/>
    </source>
</evidence>
<proteinExistence type="predicted"/>
<dbReference type="AlphaFoldDB" id="A0A926ZFI7"/>
<organism evidence="2 3">
    <name type="scientific">Aerosakkonema funiforme FACHB-1375</name>
    <dbReference type="NCBI Taxonomy" id="2949571"/>
    <lineage>
        <taxon>Bacteria</taxon>
        <taxon>Bacillati</taxon>
        <taxon>Cyanobacteriota</taxon>
        <taxon>Cyanophyceae</taxon>
        <taxon>Oscillatoriophycideae</taxon>
        <taxon>Aerosakkonematales</taxon>
        <taxon>Aerosakkonemataceae</taxon>
        <taxon>Aerosakkonema</taxon>
    </lineage>
</organism>
<evidence type="ECO:0000313" key="3">
    <source>
        <dbReference type="Proteomes" id="UP000641646"/>
    </source>
</evidence>
<dbReference type="RefSeq" id="WP_190463942.1">
    <property type="nucleotide sequence ID" value="NZ_JACJPW010000017.1"/>
</dbReference>
<feature type="signal peptide" evidence="1">
    <location>
        <begin position="1"/>
        <end position="24"/>
    </location>
</feature>
<protein>
    <submittedName>
        <fullName evidence="2">Uncharacterized protein</fullName>
    </submittedName>
</protein>
<reference evidence="2" key="1">
    <citation type="journal article" date="2015" name="ISME J.">
        <title>Draft Genome Sequence of Streptomyces incarnatus NRRL8089, which Produces the Nucleoside Antibiotic Sinefungin.</title>
        <authorList>
            <person name="Oshima K."/>
            <person name="Hattori M."/>
            <person name="Shimizu H."/>
            <person name="Fukuda K."/>
            <person name="Nemoto M."/>
            <person name="Inagaki K."/>
            <person name="Tamura T."/>
        </authorList>
    </citation>
    <scope>NUCLEOTIDE SEQUENCE</scope>
    <source>
        <strain evidence="2">FACHB-1375</strain>
    </source>
</reference>
<gene>
    <name evidence="2" type="ORF">H6G03_08695</name>
</gene>
<comment type="caution">
    <text evidence="2">The sequence shown here is derived from an EMBL/GenBank/DDBJ whole genome shotgun (WGS) entry which is preliminary data.</text>
</comment>
<dbReference type="Proteomes" id="UP000641646">
    <property type="component" value="Unassembled WGS sequence"/>
</dbReference>
<evidence type="ECO:0000256" key="1">
    <source>
        <dbReference type="SAM" id="SignalP"/>
    </source>
</evidence>
<sequence>MKRLIIGGLSVVLLSAVAAPAVRAESPTDNPASSSSTPTVPSFELQPFNLVYMAYQGYFEEQGIPSAQGLISAYRTGTVDAEDIVESAVKANRLPSSVMADDDYLNAVELQLRSLDDRS</sequence>